<dbReference type="SUPFAM" id="SSF63562">
    <property type="entry name" value="RPB6/omega subunit-like"/>
    <property type="match status" value="1"/>
</dbReference>
<feature type="compositionally biased region" description="Acidic residues" evidence="3">
    <location>
        <begin position="106"/>
        <end position="117"/>
    </location>
</feature>
<dbReference type="Gene3D" id="3.90.940.10">
    <property type="match status" value="1"/>
</dbReference>
<dbReference type="GO" id="GO:0003677">
    <property type="term" value="F:DNA binding"/>
    <property type="evidence" value="ECO:0007669"/>
    <property type="project" value="InterPro"/>
</dbReference>
<evidence type="ECO:0000313" key="4">
    <source>
        <dbReference type="EMBL" id="QHU02885.1"/>
    </source>
</evidence>
<dbReference type="SMART" id="SM01409">
    <property type="entry name" value="RNA_pol_Rpb6"/>
    <property type="match status" value="1"/>
</dbReference>
<keyword evidence="2" id="KW-0804">Transcription</keyword>
<dbReference type="Pfam" id="PF01192">
    <property type="entry name" value="RNA_pol_Rpb6"/>
    <property type="match status" value="1"/>
</dbReference>
<feature type="compositionally biased region" description="Acidic residues" evidence="3">
    <location>
        <begin position="8"/>
        <end position="42"/>
    </location>
</feature>
<dbReference type="AlphaFoldDB" id="A0A6C0JAN0"/>
<name>A0A6C0JAN0_9ZZZZ</name>
<dbReference type="GO" id="GO:0003899">
    <property type="term" value="F:DNA-directed RNA polymerase activity"/>
    <property type="evidence" value="ECO:0007669"/>
    <property type="project" value="InterPro"/>
</dbReference>
<dbReference type="PROSITE" id="PS01111">
    <property type="entry name" value="RNA_POL_K_14KD"/>
    <property type="match status" value="1"/>
</dbReference>
<evidence type="ECO:0000256" key="2">
    <source>
        <dbReference type="ARBA" id="ARBA00023163"/>
    </source>
</evidence>
<reference evidence="4" key="1">
    <citation type="journal article" date="2020" name="Nature">
        <title>Giant virus diversity and host interactions through global metagenomics.</title>
        <authorList>
            <person name="Schulz F."/>
            <person name="Roux S."/>
            <person name="Paez-Espino D."/>
            <person name="Jungbluth S."/>
            <person name="Walsh D.A."/>
            <person name="Denef V.J."/>
            <person name="McMahon K.D."/>
            <person name="Konstantinidis K.T."/>
            <person name="Eloe-Fadrosh E.A."/>
            <person name="Kyrpides N.C."/>
            <person name="Woyke T."/>
        </authorList>
    </citation>
    <scope>NUCLEOTIDE SEQUENCE</scope>
    <source>
        <strain evidence="4">GVMAG-M-3300025890-48</strain>
    </source>
</reference>
<evidence type="ECO:0000256" key="1">
    <source>
        <dbReference type="ARBA" id="ARBA00022478"/>
    </source>
</evidence>
<organism evidence="4">
    <name type="scientific">viral metagenome</name>
    <dbReference type="NCBI Taxonomy" id="1070528"/>
    <lineage>
        <taxon>unclassified sequences</taxon>
        <taxon>metagenomes</taxon>
        <taxon>organismal metagenomes</taxon>
    </lineage>
</organism>
<evidence type="ECO:0008006" key="5">
    <source>
        <dbReference type="Google" id="ProtNLM"/>
    </source>
</evidence>
<dbReference type="EMBL" id="MN740367">
    <property type="protein sequence ID" value="QHU02885.1"/>
    <property type="molecule type" value="Genomic_DNA"/>
</dbReference>
<dbReference type="PANTHER" id="PTHR47227">
    <property type="entry name" value="DNA-DIRECTED RNA POLYMERASE SUBUNIT K"/>
    <property type="match status" value="1"/>
</dbReference>
<sequence>MSNTESENPVELELDADSSVEDFQEDIDFSDDDDESINEDGEITFKPKIKIGETIETGDIGLLNDNSSSDNEEAETDSDSADTDNTDNQKNEIINAQDVLPNSESDNSDYESEDDQEKFDREQVDSYVENMHPEAKIHNYDEVRALSVVVRNDQGVIVDALHKTIPLLTKYELARVLGMRAKQINMGATPFVKVPTIIVDGYTIASMELKQKKIPFIIRRPLPNGGCEYWKVSDLELP</sequence>
<accession>A0A6C0JAN0</accession>
<protein>
    <recommendedName>
        <fullName evidence="5">DNA-directed RNA polymerase</fullName>
    </recommendedName>
</protein>
<dbReference type="GO" id="GO:0006360">
    <property type="term" value="P:transcription by RNA polymerase I"/>
    <property type="evidence" value="ECO:0007669"/>
    <property type="project" value="TreeGrafter"/>
</dbReference>
<dbReference type="PANTHER" id="PTHR47227:SF5">
    <property type="entry name" value="DNA-DIRECTED RNA POLYMERASES I, II, AND III SUBUNIT RPABC2"/>
    <property type="match status" value="1"/>
</dbReference>
<dbReference type="GO" id="GO:0042797">
    <property type="term" value="P:tRNA transcription by RNA polymerase III"/>
    <property type="evidence" value="ECO:0007669"/>
    <property type="project" value="TreeGrafter"/>
</dbReference>
<dbReference type="InterPro" id="IPR020708">
    <property type="entry name" value="DNA-dir_RNA_polK_14-18kDa_CS"/>
</dbReference>
<dbReference type="InterPro" id="IPR036161">
    <property type="entry name" value="RPB6/omega-like_sf"/>
</dbReference>
<dbReference type="InterPro" id="IPR006110">
    <property type="entry name" value="Pol_omega/Rpo6/RPB6"/>
</dbReference>
<feature type="compositionally biased region" description="Acidic residues" evidence="3">
    <location>
        <begin position="70"/>
        <end position="85"/>
    </location>
</feature>
<dbReference type="GO" id="GO:0005736">
    <property type="term" value="C:RNA polymerase I complex"/>
    <property type="evidence" value="ECO:0007669"/>
    <property type="project" value="TreeGrafter"/>
</dbReference>
<dbReference type="GO" id="GO:0005666">
    <property type="term" value="C:RNA polymerase III complex"/>
    <property type="evidence" value="ECO:0007669"/>
    <property type="project" value="TreeGrafter"/>
</dbReference>
<proteinExistence type="predicted"/>
<evidence type="ECO:0000256" key="3">
    <source>
        <dbReference type="SAM" id="MobiDB-lite"/>
    </source>
</evidence>
<feature type="region of interest" description="Disordered" evidence="3">
    <location>
        <begin position="1"/>
        <end position="120"/>
    </location>
</feature>
<keyword evidence="1" id="KW-0240">DNA-directed RNA polymerase</keyword>
<dbReference type="GO" id="GO:0006366">
    <property type="term" value="P:transcription by RNA polymerase II"/>
    <property type="evidence" value="ECO:0007669"/>
    <property type="project" value="TreeGrafter"/>
</dbReference>
<dbReference type="GO" id="GO:0005665">
    <property type="term" value="C:RNA polymerase II, core complex"/>
    <property type="evidence" value="ECO:0007669"/>
    <property type="project" value="TreeGrafter"/>
</dbReference>